<protein>
    <submittedName>
        <fullName evidence="1">Uncharacterized protein</fullName>
    </submittedName>
</protein>
<reference evidence="1" key="1">
    <citation type="submission" date="2021-06" db="EMBL/GenBank/DDBJ databases">
        <title>Complete genome sequence of Erwinia phage pEa_SNUABM_7.</title>
        <authorList>
            <person name="Kim S.G."/>
            <person name="Park S.C."/>
        </authorList>
    </citation>
    <scope>NUCLEOTIDE SEQUENCE</scope>
</reference>
<proteinExistence type="predicted"/>
<dbReference type="EMBL" id="MZ475896">
    <property type="protein sequence ID" value="QYW04813.1"/>
    <property type="molecule type" value="Genomic_DNA"/>
</dbReference>
<keyword evidence="2" id="KW-1185">Reference proteome</keyword>
<name>A0AAE8BP41_9CAUD</name>
<sequence>MTVNITGLMKNSTSLRTSIFGVQRQLCRGFGLKRFVWSVHNNPKQGIRANNNQSTEYPYGWFKLSNITFDRELMANPKTVARFGSGWAMGQDDTNAIVVTNYYFPVTLSGSFYVKFMDIDQALLFTQQLLIAYITELLSFKIEMPTSTWTVRVLLDGDSIPMPTIDNLDEGSTPGSFELEIPFSIKTKIGFNLEQAKINNYGEVSENVEIDMDLGLPDDEEEE</sequence>
<dbReference type="Proteomes" id="UP000827609">
    <property type="component" value="Segment"/>
</dbReference>
<accession>A0AAE8BP41</accession>
<organism evidence="1 2">
    <name type="scientific">Erwinia phage pEa_SNUABM_7</name>
    <dbReference type="NCBI Taxonomy" id="2866695"/>
    <lineage>
        <taxon>Viruses</taxon>
        <taxon>Duplodnaviria</taxon>
        <taxon>Heunggongvirae</taxon>
        <taxon>Uroviricota</taxon>
        <taxon>Caudoviricetes</taxon>
        <taxon>Snuvirus</taxon>
        <taxon>Snuvirus SNUABM7</taxon>
    </lineage>
</organism>
<evidence type="ECO:0000313" key="1">
    <source>
        <dbReference type="EMBL" id="QYW04813.1"/>
    </source>
</evidence>
<evidence type="ECO:0000313" key="2">
    <source>
        <dbReference type="Proteomes" id="UP000827609"/>
    </source>
</evidence>
<gene>
    <name evidence="1" type="ORF">pEaSNUABM7_00145</name>
</gene>